<keyword evidence="3" id="KW-1185">Reference proteome</keyword>
<comment type="caution">
    <text evidence="2">The sequence shown here is derived from an EMBL/GenBank/DDBJ whole genome shotgun (WGS) entry which is preliminary data.</text>
</comment>
<name>A0ABP8H2U7_9BACT</name>
<dbReference type="Pfam" id="PF07452">
    <property type="entry name" value="CHRD"/>
    <property type="match status" value="1"/>
</dbReference>
<feature type="domain" description="CHRD" evidence="1">
    <location>
        <begin position="32"/>
        <end position="156"/>
    </location>
</feature>
<evidence type="ECO:0000313" key="2">
    <source>
        <dbReference type="EMBL" id="GAA4333634.1"/>
    </source>
</evidence>
<evidence type="ECO:0000259" key="1">
    <source>
        <dbReference type="SMART" id="SM00754"/>
    </source>
</evidence>
<protein>
    <submittedName>
        <fullName evidence="2">CHRD domain-containing protein</fullName>
    </submittedName>
</protein>
<dbReference type="InterPro" id="IPR010895">
    <property type="entry name" value="CHRD"/>
</dbReference>
<dbReference type="PROSITE" id="PS51257">
    <property type="entry name" value="PROKAR_LIPOPROTEIN"/>
    <property type="match status" value="1"/>
</dbReference>
<accession>A0ABP8H2U7</accession>
<gene>
    <name evidence="2" type="ORF">GCM10023184_26940</name>
</gene>
<evidence type="ECO:0000313" key="3">
    <source>
        <dbReference type="Proteomes" id="UP001501725"/>
    </source>
</evidence>
<proteinExistence type="predicted"/>
<sequence>MLHSLRFSGFAALALVLAVSCTKSPSGKVYTSTNPMTFQQVVPQPTPVSNGSGTVEASYDQNTRLLSYTVRWQATDSATAIHVHGLGEAGFAAPIIQNVASGVPRRTSGSFSNTLLIDGIVLKEDELLSGRYYIDLHTKAYANAAAGGELRGQLEFNR</sequence>
<dbReference type="SMART" id="SM00754">
    <property type="entry name" value="CHRD"/>
    <property type="match status" value="1"/>
</dbReference>
<dbReference type="EMBL" id="BAABGY010000007">
    <property type="protein sequence ID" value="GAA4333634.1"/>
    <property type="molecule type" value="Genomic_DNA"/>
</dbReference>
<dbReference type="Proteomes" id="UP001501725">
    <property type="component" value="Unassembled WGS sequence"/>
</dbReference>
<organism evidence="2 3">
    <name type="scientific">Flaviaesturariibacter amylovorans</name>
    <dbReference type="NCBI Taxonomy" id="1084520"/>
    <lineage>
        <taxon>Bacteria</taxon>
        <taxon>Pseudomonadati</taxon>
        <taxon>Bacteroidota</taxon>
        <taxon>Chitinophagia</taxon>
        <taxon>Chitinophagales</taxon>
        <taxon>Chitinophagaceae</taxon>
        <taxon>Flaviaestuariibacter</taxon>
    </lineage>
</organism>
<reference evidence="3" key="1">
    <citation type="journal article" date="2019" name="Int. J. Syst. Evol. Microbiol.">
        <title>The Global Catalogue of Microorganisms (GCM) 10K type strain sequencing project: providing services to taxonomists for standard genome sequencing and annotation.</title>
        <authorList>
            <consortium name="The Broad Institute Genomics Platform"/>
            <consortium name="The Broad Institute Genome Sequencing Center for Infectious Disease"/>
            <person name="Wu L."/>
            <person name="Ma J."/>
        </authorList>
    </citation>
    <scope>NUCLEOTIDE SEQUENCE [LARGE SCALE GENOMIC DNA]</scope>
    <source>
        <strain evidence="3">JCM 17919</strain>
    </source>
</reference>
<dbReference type="RefSeq" id="WP_345256276.1">
    <property type="nucleotide sequence ID" value="NZ_BAABGY010000007.1"/>
</dbReference>